<keyword evidence="5" id="KW-1185">Reference proteome</keyword>
<keyword evidence="1" id="KW-0472">Membrane</keyword>
<proteinExistence type="predicted"/>
<dbReference type="Pfam" id="PF13290">
    <property type="entry name" value="CHB_HEX_C_1"/>
    <property type="match status" value="2"/>
</dbReference>
<dbReference type="Pfam" id="PF13240">
    <property type="entry name" value="Zn_Ribbon_1"/>
    <property type="match status" value="1"/>
</dbReference>
<protein>
    <submittedName>
        <fullName evidence="4">Zinc-ribbon domain-containing protein</fullName>
    </submittedName>
</protein>
<dbReference type="EMBL" id="FOXO01000002">
    <property type="protein sequence ID" value="SFP44451.1"/>
    <property type="molecule type" value="Genomic_DNA"/>
</dbReference>
<dbReference type="InterPro" id="IPR059177">
    <property type="entry name" value="GH29D-like_dom"/>
</dbReference>
<reference evidence="5" key="1">
    <citation type="submission" date="2016-10" db="EMBL/GenBank/DDBJ databases">
        <authorList>
            <person name="Varghese N."/>
            <person name="Submissions S."/>
        </authorList>
    </citation>
    <scope>NUCLEOTIDE SEQUENCE [LARGE SCALE GENOMIC DNA]</scope>
    <source>
        <strain evidence="5">P18</strain>
    </source>
</reference>
<feature type="domain" description="GH29D-like beta-sandwich" evidence="3">
    <location>
        <begin position="221"/>
        <end position="279"/>
    </location>
</feature>
<feature type="domain" description="GH29D-like beta-sandwich" evidence="3">
    <location>
        <begin position="306"/>
        <end position="370"/>
    </location>
</feature>
<name>A0A1I5QEG3_9FIRM</name>
<feature type="transmembrane region" description="Helical" evidence="1">
    <location>
        <begin position="76"/>
        <end position="97"/>
    </location>
</feature>
<evidence type="ECO:0000313" key="5">
    <source>
        <dbReference type="Proteomes" id="UP000182624"/>
    </source>
</evidence>
<dbReference type="SUPFAM" id="SSF48452">
    <property type="entry name" value="TPR-like"/>
    <property type="match status" value="1"/>
</dbReference>
<evidence type="ECO:0000259" key="3">
    <source>
        <dbReference type="Pfam" id="PF13290"/>
    </source>
</evidence>
<feature type="domain" description="Zinc-ribbon" evidence="2">
    <location>
        <begin position="3"/>
        <end position="23"/>
    </location>
</feature>
<keyword evidence="1" id="KW-0812">Transmembrane</keyword>
<sequence length="480" mass="53213">MICPNCGKEIPEGHMYCDDCGTEINFVPEFEPEVENKIKESLTGLANELTKDEKKWIDRKRKVEAFLLSLWKKKGIILACILGIILVVCLFVTFAGFNSKSPKYYLRLAGNSKDSGKMDEAIEYLIEGNNLFPEDSDIIFRLSDYYLEVGKNTEAVDALKLITHNSSFSDDKVLSAYEGIISIYRQEGAYQEITVLLTEDDTDITRSLKAKYIPSPPEMVPSAGTYEGAVNVEASGDADCRIYYTVNGDSPDSSSILYENAIVLDEDGEYNIKGVSVNKYGLYSETVEQNYIVEQGAPAAPEIMEPSGEYNQNTMIVAVAEAGSTIFYTIDGSDPTVESKQYISPITMPVGSSVFKFIAFNQNGDCSEIVERNYHLIYTRLVSTEQAVNSIVNTLVRLDILLDTSGKVRGQEGHNEYIYNSVIEIQGAGEYYVVMENHVSNDGTVTPTGLLYAVNTHDGTVNRLGYDSSGKYTLITISNR</sequence>
<dbReference type="RefSeq" id="WP_074883372.1">
    <property type="nucleotide sequence ID" value="NZ_FOXO01000002.1"/>
</dbReference>
<dbReference type="Gene3D" id="1.25.40.10">
    <property type="entry name" value="Tetratricopeptide repeat domain"/>
    <property type="match status" value="1"/>
</dbReference>
<dbReference type="AlphaFoldDB" id="A0A1I5QEG3"/>
<dbReference type="InterPro" id="IPR026870">
    <property type="entry name" value="Zinc_ribbon_dom"/>
</dbReference>
<evidence type="ECO:0000313" key="4">
    <source>
        <dbReference type="EMBL" id="SFP44451.1"/>
    </source>
</evidence>
<organism evidence="4 5">
    <name type="scientific">Butyrivibrio proteoclasticus</name>
    <dbReference type="NCBI Taxonomy" id="43305"/>
    <lineage>
        <taxon>Bacteria</taxon>
        <taxon>Bacillati</taxon>
        <taxon>Bacillota</taxon>
        <taxon>Clostridia</taxon>
        <taxon>Lachnospirales</taxon>
        <taxon>Lachnospiraceae</taxon>
        <taxon>Butyrivibrio</taxon>
    </lineage>
</organism>
<gene>
    <name evidence="4" type="ORF">SAMN04487928_10275</name>
</gene>
<evidence type="ECO:0000256" key="1">
    <source>
        <dbReference type="SAM" id="Phobius"/>
    </source>
</evidence>
<dbReference type="OrthoDB" id="9802197at2"/>
<dbReference type="InterPro" id="IPR011990">
    <property type="entry name" value="TPR-like_helical_dom_sf"/>
</dbReference>
<keyword evidence="1" id="KW-1133">Transmembrane helix</keyword>
<evidence type="ECO:0000259" key="2">
    <source>
        <dbReference type="Pfam" id="PF13240"/>
    </source>
</evidence>
<dbReference type="Proteomes" id="UP000182624">
    <property type="component" value="Unassembled WGS sequence"/>
</dbReference>
<accession>A0A1I5QEG3</accession>